<comment type="subcellular location">
    <subcellularLocation>
        <location evidence="2">Mitochondrion matrix</location>
    </subcellularLocation>
</comment>
<evidence type="ECO:0000256" key="5">
    <source>
        <dbReference type="ARBA" id="ARBA00023002"/>
    </source>
</evidence>
<evidence type="ECO:0000256" key="3">
    <source>
        <dbReference type="ARBA" id="ARBA00012277"/>
    </source>
</evidence>
<evidence type="ECO:0000256" key="1">
    <source>
        <dbReference type="ARBA" id="ARBA00001964"/>
    </source>
</evidence>
<comment type="catalytic activity">
    <reaction evidence="7">
        <text>N(6)-[(R)-lipoyl]-L-lysyl-[protein] + 3-methyl-2-oxobutanoate + H(+) = N(6)-[(R)-S(8)-2-methylpropanoyldihydrolipoyl]-L-lysyl-[protein] + CO2</text>
        <dbReference type="Rhea" id="RHEA:13457"/>
        <dbReference type="Rhea" id="RHEA-COMP:10474"/>
        <dbReference type="Rhea" id="RHEA-COMP:10497"/>
        <dbReference type="ChEBI" id="CHEBI:11851"/>
        <dbReference type="ChEBI" id="CHEBI:15378"/>
        <dbReference type="ChEBI" id="CHEBI:16526"/>
        <dbReference type="ChEBI" id="CHEBI:83099"/>
        <dbReference type="ChEBI" id="CHEBI:83142"/>
        <dbReference type="EC" id="1.2.4.4"/>
    </reaction>
    <physiologicalReaction direction="left-to-right" evidence="7">
        <dbReference type="Rhea" id="RHEA:13458"/>
    </physiologicalReaction>
</comment>
<comment type="cofactor">
    <cofactor evidence="1">
        <name>thiamine diphosphate</name>
        <dbReference type="ChEBI" id="CHEBI:58937"/>
    </cofactor>
</comment>
<evidence type="ECO:0000313" key="14">
    <source>
        <dbReference type="Proteomes" id="UP000694557"/>
    </source>
</evidence>
<feature type="domain" description="Transketolase-like pyrimidine-binding" evidence="12">
    <location>
        <begin position="187"/>
        <end position="362"/>
    </location>
</feature>
<keyword evidence="5" id="KW-0560">Oxidoreductase</keyword>
<dbReference type="Gene3D" id="3.40.50.970">
    <property type="match status" value="1"/>
</dbReference>
<comment type="function">
    <text evidence="8">Together with BCKDHA forms the heterotetrameric E1 subunit of the mitochondrial branched-chain alpha-ketoacid dehydrogenase (BCKD) complex. The BCKD complex catalyzes the multi-step oxidative decarboxylation of alpha-ketoacids derived from the branched-chain amino-acids valine, leucine and isoleucine producing CO2 and acyl-CoA which is subsequently utilized to produce energy. The E1 subunit catalyzes the first step with the decarboxylation of the alpha-ketoacid forming an enzyme-product intermediate. A reductive acylation mediated by the lipoylamide cofactor of E2 extracts the acyl group from the E1 active site for the next step of the reaction.</text>
</comment>
<dbReference type="InterPro" id="IPR033248">
    <property type="entry name" value="Transketolase_C"/>
</dbReference>
<dbReference type="Pfam" id="PF02780">
    <property type="entry name" value="Transketolase_C"/>
    <property type="match status" value="1"/>
</dbReference>
<keyword evidence="6" id="KW-0496">Mitochondrion</keyword>
<dbReference type="InterPro" id="IPR005475">
    <property type="entry name" value="Transketolase-like_Pyr-bd"/>
</dbReference>
<dbReference type="GO" id="GO:0007584">
    <property type="term" value="P:response to nutrient"/>
    <property type="evidence" value="ECO:0007669"/>
    <property type="project" value="TreeGrafter"/>
</dbReference>
<dbReference type="FunFam" id="3.40.50.920:FF:000004">
    <property type="entry name" value="2-oxoisovalerate dehydrogenase subunit beta 1, mitochondrial"/>
    <property type="match status" value="1"/>
</dbReference>
<evidence type="ECO:0000259" key="12">
    <source>
        <dbReference type="SMART" id="SM00861"/>
    </source>
</evidence>
<evidence type="ECO:0000256" key="10">
    <source>
        <dbReference type="ARBA" id="ARBA00071568"/>
    </source>
</evidence>
<reference evidence="13" key="1">
    <citation type="submission" date="2025-08" db="UniProtKB">
        <authorList>
            <consortium name="Ensembl"/>
        </authorList>
    </citation>
    <scope>IDENTIFICATION</scope>
</reference>
<evidence type="ECO:0000256" key="7">
    <source>
        <dbReference type="ARBA" id="ARBA00051764"/>
    </source>
</evidence>
<dbReference type="Gene3D" id="1.25.40.10">
    <property type="entry name" value="Tetratricopeptide repeat domain"/>
    <property type="match status" value="1"/>
</dbReference>
<comment type="subunit">
    <text evidence="9">Heterotetramer of 2 alpha/BCKDHA and 2 beta chains/BCKDHB that forms the branched-chain alpha-keto acid decarboxylase (E1) component of the BCKD complex. The branched-chain alpha-ketoacid dehydrogenase is a large complex composed of three major building blocks E1, E2 and E3. It is organized around E2, a 24-meric cubic core composed of DBT, to which are associated 6 to 12 copies of E1, and approximately 6 copies of the dehydrogenase E3, a DLD dimer.</text>
</comment>
<dbReference type="CDD" id="cd07036">
    <property type="entry name" value="TPP_PYR_E1-PDHc-beta_like"/>
    <property type="match status" value="1"/>
</dbReference>
<evidence type="ECO:0000256" key="2">
    <source>
        <dbReference type="ARBA" id="ARBA00004305"/>
    </source>
</evidence>
<evidence type="ECO:0000313" key="13">
    <source>
        <dbReference type="Ensembl" id="ENSOKIP00005028554.1"/>
    </source>
</evidence>
<keyword evidence="14" id="KW-1185">Reference proteome</keyword>
<evidence type="ECO:0000256" key="8">
    <source>
        <dbReference type="ARBA" id="ARBA00057409"/>
    </source>
</evidence>
<dbReference type="InterPro" id="IPR011990">
    <property type="entry name" value="TPR-like_helical_dom_sf"/>
</dbReference>
<protein>
    <recommendedName>
        <fullName evidence="10">2-oxoisovalerate dehydrogenase subunit beta, mitochondrial</fullName>
        <ecNumber evidence="3">1.2.4.4</ecNumber>
    </recommendedName>
    <alternativeName>
        <fullName evidence="11">Branched-chain alpha-keto acid dehydrogenase E1 component beta chain</fullName>
    </alternativeName>
</protein>
<organism evidence="13 14">
    <name type="scientific">Oncorhynchus kisutch</name>
    <name type="common">Coho salmon</name>
    <name type="synonym">Salmo kisutch</name>
    <dbReference type="NCBI Taxonomy" id="8019"/>
    <lineage>
        <taxon>Eukaryota</taxon>
        <taxon>Metazoa</taxon>
        <taxon>Chordata</taxon>
        <taxon>Craniata</taxon>
        <taxon>Vertebrata</taxon>
        <taxon>Euteleostomi</taxon>
        <taxon>Actinopterygii</taxon>
        <taxon>Neopterygii</taxon>
        <taxon>Teleostei</taxon>
        <taxon>Protacanthopterygii</taxon>
        <taxon>Salmoniformes</taxon>
        <taxon>Salmonidae</taxon>
        <taxon>Salmoninae</taxon>
        <taxon>Oncorhynchus</taxon>
    </lineage>
</organism>
<dbReference type="AlphaFoldDB" id="A0A8C7FI41"/>
<dbReference type="GO" id="GO:0009083">
    <property type="term" value="P:branched-chain amino acid catabolic process"/>
    <property type="evidence" value="ECO:0007669"/>
    <property type="project" value="TreeGrafter"/>
</dbReference>
<evidence type="ECO:0000256" key="9">
    <source>
        <dbReference type="ARBA" id="ARBA00063295"/>
    </source>
</evidence>
<dbReference type="GO" id="GO:0005759">
    <property type="term" value="C:mitochondrial matrix"/>
    <property type="evidence" value="ECO:0007669"/>
    <property type="project" value="UniProtKB-SubCell"/>
</dbReference>
<evidence type="ECO:0000256" key="6">
    <source>
        <dbReference type="ARBA" id="ARBA00023128"/>
    </source>
</evidence>
<dbReference type="InterPro" id="IPR009014">
    <property type="entry name" value="Transketo_C/PFOR_II"/>
</dbReference>
<gene>
    <name evidence="13" type="primary">TTK</name>
    <name evidence="13" type="synonym">LOC109902920</name>
</gene>
<dbReference type="InterPro" id="IPR029061">
    <property type="entry name" value="THDP-binding"/>
</dbReference>
<dbReference type="SUPFAM" id="SSF52922">
    <property type="entry name" value="TK C-terminal domain-like"/>
    <property type="match status" value="1"/>
</dbReference>
<sequence>MVNLWKKCILTHIEFMFSTVSMVDTTDNINQIIGSNSPEACRMYLTKLEKRGNPQTDTNLLLKLKDSYSRVFSRLPLGMYSNSESYAKMLVRYAELKGIDDPDDARDNFIVARSNCKSFAFVHIAHAQFEVARGQVKKGTSILQKALQVNAKPTELIETAMQKLKAGNYQFLPAEDRESLPGPTTKMNLFQSVTSALDNTLASDPTAVIFGEDVAFGGVFRCTVGLRDKYGKDRVFNTPLCEQGIVGFGIGAAVAGATAIAEIQFADYIYPAFDQIVNEAAKYRYRSGNLFDCGNLTIRAPWGCVGHGSLYHSQSPEAFFAHCPGIKVVIPRGPVQCKGLLLSCIADQNPCIFFEPKILYRAAVEQVPTEAYTIPLSQAEVIQEGSDVTLVAWGTQIHVLMEVANMAQEKLGVSCELIDLQTILPWDTETVCKSVAKTGRLLISHEAPITGGFAAEISSTVQEECFLNLEAPIARVCGYDTPFPHIFEPFYIPDKWKCFDAIKKLISY</sequence>
<dbReference type="SMART" id="SM00861">
    <property type="entry name" value="Transket_pyr"/>
    <property type="match status" value="1"/>
</dbReference>
<name>A0A8C7FI41_ONCKI</name>
<evidence type="ECO:0000256" key="4">
    <source>
        <dbReference type="ARBA" id="ARBA00022946"/>
    </source>
</evidence>
<dbReference type="Gene3D" id="3.40.50.920">
    <property type="match status" value="1"/>
</dbReference>
<dbReference type="GeneTree" id="ENSGT00950000182984"/>
<dbReference type="Pfam" id="PF02779">
    <property type="entry name" value="Transket_pyr"/>
    <property type="match status" value="1"/>
</dbReference>
<accession>A0A8C7FI41</accession>
<dbReference type="EC" id="1.2.4.4" evidence="3"/>
<dbReference type="GO" id="GO:0003863">
    <property type="term" value="F:branched-chain 2-oxo acid dehydrogenase activity"/>
    <property type="evidence" value="ECO:0007669"/>
    <property type="project" value="UniProtKB-EC"/>
</dbReference>
<dbReference type="Proteomes" id="UP000694557">
    <property type="component" value="Unassembled WGS sequence"/>
</dbReference>
<dbReference type="PANTHER" id="PTHR42980:SF1">
    <property type="entry name" value="2-OXOISOVALERATE DEHYDROGENASE SUBUNIT BETA, MITOCHONDRIAL"/>
    <property type="match status" value="1"/>
</dbReference>
<reference evidence="13" key="2">
    <citation type="submission" date="2025-09" db="UniProtKB">
        <authorList>
            <consortium name="Ensembl"/>
        </authorList>
    </citation>
    <scope>IDENTIFICATION</scope>
</reference>
<dbReference type="FunFam" id="3.40.50.970:FF:000001">
    <property type="entry name" value="Pyruvate dehydrogenase E1 beta subunit"/>
    <property type="match status" value="1"/>
</dbReference>
<proteinExistence type="predicted"/>
<dbReference type="PANTHER" id="PTHR42980">
    <property type="entry name" value="2-OXOISOVALERATE DEHYDROGENASE SUBUNIT BETA-RELATED"/>
    <property type="match status" value="1"/>
</dbReference>
<dbReference type="Ensembl" id="ENSOKIT00005030217.1">
    <property type="protein sequence ID" value="ENSOKIP00005028554.1"/>
    <property type="gene ID" value="ENSOKIG00005012015.1"/>
</dbReference>
<dbReference type="SUPFAM" id="SSF52518">
    <property type="entry name" value="Thiamin diphosphate-binding fold (THDP-binding)"/>
    <property type="match status" value="1"/>
</dbReference>
<keyword evidence="4" id="KW-0809">Transit peptide</keyword>
<dbReference type="FunFam" id="1.25.40.10:FF:000101">
    <property type="entry name" value="Dual specificity protein kinase TTK"/>
    <property type="match status" value="1"/>
</dbReference>
<evidence type="ECO:0000256" key="11">
    <source>
        <dbReference type="ARBA" id="ARBA00082400"/>
    </source>
</evidence>